<protein>
    <submittedName>
        <fullName evidence="1">Uncharacterized protein</fullName>
    </submittedName>
</protein>
<dbReference type="EMBL" id="QSLJ01000001">
    <property type="protein sequence ID" value="RHF38978.1"/>
    <property type="molecule type" value="Genomic_DNA"/>
</dbReference>
<gene>
    <name evidence="1" type="ORF">DW682_04715</name>
</gene>
<dbReference type="AlphaFoldDB" id="A0A414NGW4"/>
<accession>A0A414NGW4</accession>
<organism evidence="1 2">
    <name type="scientific">Collinsella intestinalis</name>
    <dbReference type="NCBI Taxonomy" id="147207"/>
    <lineage>
        <taxon>Bacteria</taxon>
        <taxon>Bacillati</taxon>
        <taxon>Actinomycetota</taxon>
        <taxon>Coriobacteriia</taxon>
        <taxon>Coriobacteriales</taxon>
        <taxon>Coriobacteriaceae</taxon>
        <taxon>Collinsella</taxon>
    </lineage>
</organism>
<sequence length="72" mass="7558">MEDEFDYDLVNDKLNAARSIAIVLADAEDSSHGGLPGGVASNTLDVIASLIEDAQRAIDEACRTSPKPAKVS</sequence>
<reference evidence="1 2" key="1">
    <citation type="submission" date="2018-08" db="EMBL/GenBank/DDBJ databases">
        <title>A genome reference for cultivated species of the human gut microbiota.</title>
        <authorList>
            <person name="Zou Y."/>
            <person name="Xue W."/>
            <person name="Luo G."/>
        </authorList>
    </citation>
    <scope>NUCLEOTIDE SEQUENCE [LARGE SCALE GENOMIC DNA]</scope>
    <source>
        <strain evidence="1 2">AM25-33</strain>
    </source>
</reference>
<comment type="caution">
    <text evidence="1">The sequence shown here is derived from an EMBL/GenBank/DDBJ whole genome shotgun (WGS) entry which is preliminary data.</text>
</comment>
<name>A0A414NGW4_9ACTN</name>
<keyword evidence="2" id="KW-1185">Reference proteome</keyword>
<dbReference type="RefSeq" id="WP_118103549.1">
    <property type="nucleotide sequence ID" value="NZ_CABJEU010000001.1"/>
</dbReference>
<evidence type="ECO:0000313" key="2">
    <source>
        <dbReference type="Proteomes" id="UP000283983"/>
    </source>
</evidence>
<dbReference type="InParanoid" id="A0A414NGW4"/>
<dbReference type="Proteomes" id="UP000283983">
    <property type="component" value="Unassembled WGS sequence"/>
</dbReference>
<evidence type="ECO:0000313" key="1">
    <source>
        <dbReference type="EMBL" id="RHF38978.1"/>
    </source>
</evidence>
<proteinExistence type="predicted"/>